<organism evidence="1">
    <name type="scientific">bioreactor metagenome</name>
    <dbReference type="NCBI Taxonomy" id="1076179"/>
    <lineage>
        <taxon>unclassified sequences</taxon>
        <taxon>metagenomes</taxon>
        <taxon>ecological metagenomes</taxon>
    </lineage>
</organism>
<name>A0A645H4U8_9ZZZZ</name>
<sequence length="51" mass="5793">MEEDEVLYPFVPGDKKFDAGALRNTAKALQQPGLRRASELREEGCRAKPFR</sequence>
<proteinExistence type="predicted"/>
<comment type="caution">
    <text evidence="1">The sequence shown here is derived from an EMBL/GenBank/DDBJ whole genome shotgun (WGS) entry which is preliminary data.</text>
</comment>
<accession>A0A645H4U8</accession>
<dbReference type="AlphaFoldDB" id="A0A645H4U8"/>
<gene>
    <name evidence="1" type="ORF">SDC9_178344</name>
</gene>
<dbReference type="EMBL" id="VSSQ01082166">
    <property type="protein sequence ID" value="MPN30873.1"/>
    <property type="molecule type" value="Genomic_DNA"/>
</dbReference>
<evidence type="ECO:0000313" key="1">
    <source>
        <dbReference type="EMBL" id="MPN30873.1"/>
    </source>
</evidence>
<protein>
    <submittedName>
        <fullName evidence="1">Uncharacterized protein</fullName>
    </submittedName>
</protein>
<reference evidence="1" key="1">
    <citation type="submission" date="2019-08" db="EMBL/GenBank/DDBJ databases">
        <authorList>
            <person name="Kucharzyk K."/>
            <person name="Murdoch R.W."/>
            <person name="Higgins S."/>
            <person name="Loffler F."/>
        </authorList>
    </citation>
    <scope>NUCLEOTIDE SEQUENCE</scope>
</reference>